<feature type="transmembrane region" description="Helical" evidence="9">
    <location>
        <begin position="474"/>
        <end position="500"/>
    </location>
</feature>
<dbReference type="SUPFAM" id="SSF82693">
    <property type="entry name" value="Multidrug efflux transporter AcrB pore domain, PN1, PN2, PC1 and PC2 subdomains"/>
    <property type="match status" value="3"/>
</dbReference>
<comment type="subcellular location">
    <subcellularLocation>
        <location evidence="1 9">Cell inner membrane</location>
        <topology evidence="1 9">Multi-pass membrane protein</topology>
    </subcellularLocation>
</comment>
<dbReference type="Gene3D" id="3.30.2090.10">
    <property type="entry name" value="Multidrug efflux transporter AcrB TolC docking domain, DN and DC subdomains"/>
    <property type="match status" value="2"/>
</dbReference>
<keyword evidence="3 9" id="KW-0813">Transport</keyword>
<dbReference type="GO" id="GO:0015562">
    <property type="term" value="F:efflux transmembrane transporter activity"/>
    <property type="evidence" value="ECO:0007669"/>
    <property type="project" value="InterPro"/>
</dbReference>
<dbReference type="SUPFAM" id="SSF82714">
    <property type="entry name" value="Multidrug efflux transporter AcrB TolC docking domain, DN and DC subdomains"/>
    <property type="match status" value="2"/>
</dbReference>
<feature type="transmembrane region" description="Helical" evidence="9">
    <location>
        <begin position="917"/>
        <end position="941"/>
    </location>
</feature>
<dbReference type="SUPFAM" id="SSF82866">
    <property type="entry name" value="Multidrug efflux transporter AcrB transmembrane domain"/>
    <property type="match status" value="2"/>
</dbReference>
<dbReference type="PANTHER" id="PTHR32063:SF76">
    <property type="entry name" value="EFFLUX PUMP MEMBRANE TRANSPORTER"/>
    <property type="match status" value="1"/>
</dbReference>
<sequence>MIRFFIDRPKFAIVLSILMMMIGAAAVLKMPIALYPNVAPPTVNVFSNYRGANSQVVNDTVASVIEKQVNGVESMIYMRSNSGNSGQYSLNVFFDTDMDVDRAATLVQNRVNAALPMLPEAVKREGVFVEKVSPSMLMLVSLYSPDASFDGIDVSNYGSKYLKESLARINGLSKVEILGEKEYSMRVWLKPERLLALDLTAEDVIQAISVQNQTRSAGSLGAEPVVGDSQWQYSVTVRGRLKNADEFANIRLRTNPDGSQVRIKDVAEVSIGANQYLYDAFHNGNQAVALAIYQDPSANAVQVAQGVKEQLKQLGQDFPDGLEYAIAYDATDNIKVTIDSALETLLIAVLLVSAISWVFLGSLRATFIVCSAIPVSLIATFSVLQALGMSINTISLFGLILAIGIVVDAAIIVVETVEKIMHEGQHDPKLATIEAMQKVLGPLIASAAVLVAVFAPTIMMPGMVGIIFSQFGQTLVIAVIISTLVALTLTPALSAMLMKIETKPKVLQRFDHALESFTTKFGMVVGILCKRLLIAFLSIVALVVATVLVNGQMAQALFPSEDQGVVFSVVDLPKGASLERTRKSVASVTQTVQSLDGVASVLSVPGYNLFNEATDSSSALIVTKLNHWSERSSEQHQDKIVAQIQDAIDNMPEGQGMAFGLPSVPELGFVDGVEYMLLDQRGRNPEEIEQALNELLDIANQQPEIAAAFSTFSVDTPNVKLDINEERAAMKGVSFASLVNTINAQFGGSYVNDFTMEGRNYMVMVQAQADQRLDESSLDRLYVRNEAGKMLRVGNLVDTHIEYSPATLVRYNINNSALINAMPAPGYSSGDVIAAMERVSAELPSGFTYEWSGLSRQEKEAGNAASIAFTLAMVIVYLLLVAQYESWLTPLAILLPVPTAALGVMSSGFFVGGTISLYTQIALVLLIGMTARNSILIVEFAKQLREQQGYSLIKAATSATQLRMRAILMTALSFAIGQIPLMIASSAGAGAQQAIGWAAFGGIIFATFVGCLLVPAAFVFFQGLREKRKPVMKAEAALQH</sequence>
<feature type="transmembrane region" description="Helical" evidence="9">
    <location>
        <begin position="367"/>
        <end position="388"/>
    </location>
</feature>
<evidence type="ECO:0000256" key="9">
    <source>
        <dbReference type="RuleBase" id="RU364070"/>
    </source>
</evidence>
<dbReference type="RefSeq" id="WP_120353358.1">
    <property type="nucleotide sequence ID" value="NZ_RAQO01000002.1"/>
</dbReference>
<reference evidence="10 11" key="1">
    <citation type="submission" date="2018-09" db="EMBL/GenBank/DDBJ databases">
        <authorList>
            <person name="Wang Z."/>
        </authorList>
    </citation>
    <scope>NUCLEOTIDE SEQUENCE [LARGE SCALE GENOMIC DNA]</scope>
    <source>
        <strain evidence="10 11">ALS 81</strain>
    </source>
</reference>
<evidence type="ECO:0000256" key="5">
    <source>
        <dbReference type="ARBA" id="ARBA00022519"/>
    </source>
</evidence>
<feature type="transmembrane region" description="Helical" evidence="9">
    <location>
        <begin position="962"/>
        <end position="983"/>
    </location>
</feature>
<feature type="transmembrane region" description="Helical" evidence="9">
    <location>
        <begin position="394"/>
        <end position="418"/>
    </location>
</feature>
<gene>
    <name evidence="10" type="ORF">DBZ36_02590</name>
</gene>
<comment type="similarity">
    <text evidence="2 9">Belongs to the resistance-nodulation-cell division (RND) (TC 2.A.6) family.</text>
</comment>
<organism evidence="10 11">
    <name type="scientific">Alginatibacterium sediminis</name>
    <dbReference type="NCBI Taxonomy" id="2164068"/>
    <lineage>
        <taxon>Bacteria</taxon>
        <taxon>Pseudomonadati</taxon>
        <taxon>Pseudomonadota</taxon>
        <taxon>Gammaproteobacteria</taxon>
        <taxon>Alteromonadales</taxon>
        <taxon>Alteromonadaceae</taxon>
        <taxon>Alginatibacterium</taxon>
    </lineage>
</organism>
<dbReference type="PRINTS" id="PR00702">
    <property type="entry name" value="ACRIFLAVINRP"/>
</dbReference>
<dbReference type="InterPro" id="IPR004764">
    <property type="entry name" value="MdtF-like"/>
</dbReference>
<comment type="caution">
    <text evidence="10">The sequence shown here is derived from an EMBL/GenBank/DDBJ whole genome shotgun (WGS) entry which is preliminary data.</text>
</comment>
<dbReference type="GO" id="GO:0005886">
    <property type="term" value="C:plasma membrane"/>
    <property type="evidence" value="ECO:0007669"/>
    <property type="project" value="UniProtKB-SubCell"/>
</dbReference>
<dbReference type="Gene3D" id="1.20.1640.10">
    <property type="entry name" value="Multidrug efflux transporter AcrB transmembrane domain"/>
    <property type="match status" value="2"/>
</dbReference>
<evidence type="ECO:0000256" key="7">
    <source>
        <dbReference type="ARBA" id="ARBA00022989"/>
    </source>
</evidence>
<keyword evidence="6 9" id="KW-0812">Transmembrane</keyword>
<dbReference type="Gene3D" id="3.30.70.1440">
    <property type="entry name" value="Multidrug efflux transporter AcrB pore domain"/>
    <property type="match status" value="1"/>
</dbReference>
<keyword evidence="11" id="KW-1185">Reference proteome</keyword>
<keyword evidence="4" id="KW-1003">Cell membrane</keyword>
<evidence type="ECO:0000313" key="10">
    <source>
        <dbReference type="EMBL" id="RKF21555.1"/>
    </source>
</evidence>
<dbReference type="GO" id="GO:0042910">
    <property type="term" value="F:xenobiotic transmembrane transporter activity"/>
    <property type="evidence" value="ECO:0007669"/>
    <property type="project" value="TreeGrafter"/>
</dbReference>
<evidence type="ECO:0000256" key="3">
    <source>
        <dbReference type="ARBA" id="ARBA00022448"/>
    </source>
</evidence>
<evidence type="ECO:0000313" key="11">
    <source>
        <dbReference type="Proteomes" id="UP000286482"/>
    </source>
</evidence>
<feature type="transmembrane region" description="Helical" evidence="9">
    <location>
        <begin position="891"/>
        <end position="911"/>
    </location>
</feature>
<feature type="transmembrane region" description="Helical" evidence="9">
    <location>
        <begin position="439"/>
        <end position="468"/>
    </location>
</feature>
<dbReference type="InterPro" id="IPR001036">
    <property type="entry name" value="Acrflvin-R"/>
</dbReference>
<evidence type="ECO:0000256" key="1">
    <source>
        <dbReference type="ARBA" id="ARBA00004429"/>
    </source>
</evidence>
<protein>
    <recommendedName>
        <fullName evidence="9">Efflux pump membrane transporter</fullName>
    </recommendedName>
</protein>
<evidence type="ECO:0000256" key="8">
    <source>
        <dbReference type="ARBA" id="ARBA00023136"/>
    </source>
</evidence>
<dbReference type="NCBIfam" id="TIGR00915">
    <property type="entry name" value="2A0602"/>
    <property type="match status" value="1"/>
</dbReference>
<accession>A0A420ELI4</accession>
<dbReference type="OrthoDB" id="5833256at2"/>
<feature type="transmembrane region" description="Helical" evidence="9">
    <location>
        <begin position="341"/>
        <end position="360"/>
    </location>
</feature>
<dbReference type="Pfam" id="PF00873">
    <property type="entry name" value="ACR_tran"/>
    <property type="match status" value="1"/>
</dbReference>
<dbReference type="PANTHER" id="PTHR32063">
    <property type="match status" value="1"/>
</dbReference>
<feature type="transmembrane region" description="Helical" evidence="9">
    <location>
        <begin position="864"/>
        <end position="884"/>
    </location>
</feature>
<dbReference type="Proteomes" id="UP000286482">
    <property type="component" value="Unassembled WGS sequence"/>
</dbReference>
<dbReference type="GO" id="GO:0009636">
    <property type="term" value="P:response to toxic substance"/>
    <property type="evidence" value="ECO:0007669"/>
    <property type="project" value="UniProtKB-ARBA"/>
</dbReference>
<feature type="transmembrane region" description="Helical" evidence="9">
    <location>
        <begin position="521"/>
        <end position="549"/>
    </location>
</feature>
<name>A0A420ELI4_9ALTE</name>
<dbReference type="EMBL" id="RAQO01000002">
    <property type="protein sequence ID" value="RKF21555.1"/>
    <property type="molecule type" value="Genomic_DNA"/>
</dbReference>
<feature type="transmembrane region" description="Helical" evidence="9">
    <location>
        <begin position="12"/>
        <end position="35"/>
    </location>
</feature>
<keyword evidence="5 9" id="KW-0997">Cell inner membrane</keyword>
<dbReference type="InterPro" id="IPR027463">
    <property type="entry name" value="AcrB_DN_DC_subdom"/>
</dbReference>
<evidence type="ECO:0000256" key="6">
    <source>
        <dbReference type="ARBA" id="ARBA00022692"/>
    </source>
</evidence>
<keyword evidence="8 9" id="KW-0472">Membrane</keyword>
<evidence type="ECO:0000256" key="2">
    <source>
        <dbReference type="ARBA" id="ARBA00010942"/>
    </source>
</evidence>
<feature type="transmembrane region" description="Helical" evidence="9">
    <location>
        <begin position="995"/>
        <end position="1021"/>
    </location>
</feature>
<dbReference type="Gene3D" id="3.30.70.1320">
    <property type="entry name" value="Multidrug efflux transporter AcrB pore domain like"/>
    <property type="match status" value="1"/>
</dbReference>
<dbReference type="Gene3D" id="3.30.70.1430">
    <property type="entry name" value="Multidrug efflux transporter AcrB pore domain"/>
    <property type="match status" value="2"/>
</dbReference>
<dbReference type="AlphaFoldDB" id="A0A420ELI4"/>
<evidence type="ECO:0000256" key="4">
    <source>
        <dbReference type="ARBA" id="ARBA00022475"/>
    </source>
</evidence>
<keyword evidence="7 9" id="KW-1133">Transmembrane helix</keyword>
<proteinExistence type="inferred from homology"/>